<dbReference type="EMBL" id="MU004230">
    <property type="protein sequence ID" value="KAF2674388.1"/>
    <property type="molecule type" value="Genomic_DNA"/>
</dbReference>
<reference evidence="3" key="1">
    <citation type="journal article" date="2020" name="Stud. Mycol.">
        <title>101 Dothideomycetes genomes: a test case for predicting lifestyles and emergence of pathogens.</title>
        <authorList>
            <person name="Haridas S."/>
            <person name="Albert R."/>
            <person name="Binder M."/>
            <person name="Bloem J."/>
            <person name="Labutti K."/>
            <person name="Salamov A."/>
            <person name="Andreopoulos B."/>
            <person name="Baker S."/>
            <person name="Barry K."/>
            <person name="Bills G."/>
            <person name="Bluhm B."/>
            <person name="Cannon C."/>
            <person name="Castanera R."/>
            <person name="Culley D."/>
            <person name="Daum C."/>
            <person name="Ezra D."/>
            <person name="Gonzalez J."/>
            <person name="Henrissat B."/>
            <person name="Kuo A."/>
            <person name="Liang C."/>
            <person name="Lipzen A."/>
            <person name="Lutzoni F."/>
            <person name="Magnuson J."/>
            <person name="Mondo S."/>
            <person name="Nolan M."/>
            <person name="Ohm R."/>
            <person name="Pangilinan J."/>
            <person name="Park H.-J."/>
            <person name="Ramirez L."/>
            <person name="Alfaro M."/>
            <person name="Sun H."/>
            <person name="Tritt A."/>
            <person name="Yoshinaga Y."/>
            <person name="Zwiers L.-H."/>
            <person name="Turgeon B."/>
            <person name="Goodwin S."/>
            <person name="Spatafora J."/>
            <person name="Crous P."/>
            <person name="Grigoriev I."/>
        </authorList>
    </citation>
    <scope>NUCLEOTIDE SEQUENCE</scope>
    <source>
        <strain evidence="3">CBS 115976</strain>
    </source>
</reference>
<gene>
    <name evidence="3" type="ORF">BT63DRAFT_419681</name>
</gene>
<dbReference type="PANTHER" id="PTHR11362:SF148">
    <property type="entry name" value="CARBOXYPEPTIDASE Y INHIBITOR"/>
    <property type="match status" value="1"/>
</dbReference>
<dbReference type="GO" id="GO:0030414">
    <property type="term" value="F:peptidase inhibitor activity"/>
    <property type="evidence" value="ECO:0007669"/>
    <property type="project" value="TreeGrafter"/>
</dbReference>
<dbReference type="GO" id="GO:0030162">
    <property type="term" value="P:regulation of proteolysis"/>
    <property type="evidence" value="ECO:0007669"/>
    <property type="project" value="TreeGrafter"/>
</dbReference>
<dbReference type="PANTHER" id="PTHR11362">
    <property type="entry name" value="PHOSPHATIDYLETHANOLAMINE-BINDING PROTEIN"/>
    <property type="match status" value="1"/>
</dbReference>
<evidence type="ECO:0000313" key="3">
    <source>
        <dbReference type="EMBL" id="KAF2674388.1"/>
    </source>
</evidence>
<evidence type="ECO:0000313" key="4">
    <source>
        <dbReference type="Proteomes" id="UP000799302"/>
    </source>
</evidence>
<organism evidence="3 4">
    <name type="scientific">Microthyrium microscopicum</name>
    <dbReference type="NCBI Taxonomy" id="703497"/>
    <lineage>
        <taxon>Eukaryota</taxon>
        <taxon>Fungi</taxon>
        <taxon>Dikarya</taxon>
        <taxon>Ascomycota</taxon>
        <taxon>Pezizomycotina</taxon>
        <taxon>Dothideomycetes</taxon>
        <taxon>Dothideomycetes incertae sedis</taxon>
        <taxon>Microthyriales</taxon>
        <taxon>Microthyriaceae</taxon>
        <taxon>Microthyrium</taxon>
    </lineage>
</organism>
<dbReference type="Gene3D" id="3.90.280.10">
    <property type="entry name" value="PEBP-like"/>
    <property type="match status" value="1"/>
</dbReference>
<dbReference type="SUPFAM" id="SSF49777">
    <property type="entry name" value="PEBP-like"/>
    <property type="match status" value="1"/>
</dbReference>
<dbReference type="AlphaFoldDB" id="A0A6A6UTK0"/>
<dbReference type="InterPro" id="IPR035810">
    <property type="entry name" value="PEBP_euk"/>
</dbReference>
<evidence type="ECO:0000256" key="2">
    <source>
        <dbReference type="SAM" id="SignalP"/>
    </source>
</evidence>
<keyword evidence="4" id="KW-1185">Reference proteome</keyword>
<dbReference type="Pfam" id="PF01161">
    <property type="entry name" value="PBP"/>
    <property type="match status" value="1"/>
</dbReference>
<dbReference type="GO" id="GO:0005543">
    <property type="term" value="F:phospholipid binding"/>
    <property type="evidence" value="ECO:0007669"/>
    <property type="project" value="TreeGrafter"/>
</dbReference>
<feature type="region of interest" description="Disordered" evidence="1">
    <location>
        <begin position="182"/>
        <end position="221"/>
    </location>
</feature>
<sequence length="221" mass="24641">MHLHLISFLLLLLAASNYAGPLAGQTVLGLPRPLSLSEVKQELIKAEIIPSVIDDFEPLYYLDVEWTNSHQSAKLGNHLSPSDVKSKPAKIGLRAEYAVTDNINHHTSFTVAMTDPDAPSHWDNKWSQFCHWIVSNVSAVHGRSLDKQGPAELKDIMKYKPPSPPPKTWYHRYVFIAFSSNSTHAPSKPKERKKWGTGKPGHGVQDWAKDNGLVPVGKNPR</sequence>
<protein>
    <submittedName>
        <fullName evidence="3">PEBP-like protein</fullName>
    </submittedName>
</protein>
<dbReference type="GO" id="GO:0046578">
    <property type="term" value="P:regulation of Ras protein signal transduction"/>
    <property type="evidence" value="ECO:0007669"/>
    <property type="project" value="TreeGrafter"/>
</dbReference>
<keyword evidence="2" id="KW-0732">Signal</keyword>
<feature type="signal peptide" evidence="2">
    <location>
        <begin position="1"/>
        <end position="19"/>
    </location>
</feature>
<dbReference type="OrthoDB" id="2506647at2759"/>
<dbReference type="CDD" id="cd00866">
    <property type="entry name" value="PEBP_euk"/>
    <property type="match status" value="1"/>
</dbReference>
<dbReference type="InterPro" id="IPR036610">
    <property type="entry name" value="PEBP-like_sf"/>
</dbReference>
<evidence type="ECO:0000256" key="1">
    <source>
        <dbReference type="SAM" id="MobiDB-lite"/>
    </source>
</evidence>
<dbReference type="InterPro" id="IPR008914">
    <property type="entry name" value="PEBP"/>
</dbReference>
<accession>A0A6A6UTK0</accession>
<name>A0A6A6UTK0_9PEZI</name>
<proteinExistence type="predicted"/>
<dbReference type="Proteomes" id="UP000799302">
    <property type="component" value="Unassembled WGS sequence"/>
</dbReference>
<feature type="chain" id="PRO_5025332353" evidence="2">
    <location>
        <begin position="20"/>
        <end position="221"/>
    </location>
</feature>